<evidence type="ECO:0000256" key="6">
    <source>
        <dbReference type="SAM" id="MobiDB-lite"/>
    </source>
</evidence>
<keyword evidence="4 7" id="KW-1133">Transmembrane helix</keyword>
<keyword evidence="5 7" id="KW-0472">Membrane</keyword>
<evidence type="ECO:0000256" key="3">
    <source>
        <dbReference type="ARBA" id="ARBA00022692"/>
    </source>
</evidence>
<dbReference type="PANTHER" id="PTHR22950">
    <property type="entry name" value="AMINO ACID TRANSPORTER"/>
    <property type="match status" value="1"/>
</dbReference>
<dbReference type="GO" id="GO:0016020">
    <property type="term" value="C:membrane"/>
    <property type="evidence" value="ECO:0007669"/>
    <property type="project" value="UniProtKB-SubCell"/>
</dbReference>
<feature type="transmembrane region" description="Helical" evidence="7">
    <location>
        <begin position="447"/>
        <end position="467"/>
    </location>
</feature>
<feature type="domain" description="Amino acid transporter transmembrane" evidence="8">
    <location>
        <begin position="130"/>
        <end position="495"/>
    </location>
</feature>
<comment type="caution">
    <text evidence="9">The sequence shown here is derived from an EMBL/GenBank/DDBJ whole genome shotgun (WGS) entry which is preliminary data.</text>
</comment>
<dbReference type="Proteomes" id="UP000799441">
    <property type="component" value="Unassembled WGS sequence"/>
</dbReference>
<feature type="transmembrane region" description="Helical" evidence="7">
    <location>
        <begin position="212"/>
        <end position="230"/>
    </location>
</feature>
<feature type="transmembrane region" description="Helical" evidence="7">
    <location>
        <begin position="327"/>
        <end position="344"/>
    </location>
</feature>
<feature type="transmembrane region" description="Helical" evidence="7">
    <location>
        <begin position="536"/>
        <end position="561"/>
    </location>
</feature>
<feature type="transmembrane region" description="Helical" evidence="7">
    <location>
        <begin position="163"/>
        <end position="184"/>
    </location>
</feature>
<protein>
    <submittedName>
        <fullName evidence="9">Oligopeptide transporter protein</fullName>
    </submittedName>
</protein>
<comment type="subcellular location">
    <subcellularLocation>
        <location evidence="1">Membrane</location>
        <topology evidence="1">Multi-pass membrane protein</topology>
    </subcellularLocation>
</comment>
<feature type="transmembrane region" description="Helical" evidence="7">
    <location>
        <begin position="268"/>
        <end position="288"/>
    </location>
</feature>
<evidence type="ECO:0000256" key="1">
    <source>
        <dbReference type="ARBA" id="ARBA00004141"/>
    </source>
</evidence>
<reference evidence="9" key="1">
    <citation type="journal article" date="2020" name="Stud. Mycol.">
        <title>101 Dothideomycetes genomes: a test case for predicting lifestyles and emergence of pathogens.</title>
        <authorList>
            <person name="Haridas S."/>
            <person name="Albert R."/>
            <person name="Binder M."/>
            <person name="Bloem J."/>
            <person name="Labutti K."/>
            <person name="Salamov A."/>
            <person name="Andreopoulos B."/>
            <person name="Baker S."/>
            <person name="Barry K."/>
            <person name="Bills G."/>
            <person name="Bluhm B."/>
            <person name="Cannon C."/>
            <person name="Castanera R."/>
            <person name="Culley D."/>
            <person name="Daum C."/>
            <person name="Ezra D."/>
            <person name="Gonzalez J."/>
            <person name="Henrissat B."/>
            <person name="Kuo A."/>
            <person name="Liang C."/>
            <person name="Lipzen A."/>
            <person name="Lutzoni F."/>
            <person name="Magnuson J."/>
            <person name="Mondo S."/>
            <person name="Nolan M."/>
            <person name="Ohm R."/>
            <person name="Pangilinan J."/>
            <person name="Park H.-J."/>
            <person name="Ramirez L."/>
            <person name="Alfaro M."/>
            <person name="Sun H."/>
            <person name="Tritt A."/>
            <person name="Yoshinaga Y."/>
            <person name="Zwiers L.-H."/>
            <person name="Turgeon B."/>
            <person name="Goodwin S."/>
            <person name="Spatafora J."/>
            <person name="Crous P."/>
            <person name="Grigoriev I."/>
        </authorList>
    </citation>
    <scope>NUCLEOTIDE SEQUENCE</scope>
    <source>
        <strain evidence="9">CBS 116435</strain>
    </source>
</reference>
<keyword evidence="3 7" id="KW-0812">Transmembrane</keyword>
<sequence length="582" mass="63985">MAAFGPAVVALDGGDPRLSVDPGEPPSYTTAAGRDLGRLAHDPSVTIEEYFYWAKLSRKEEEAMIAPSHPWGEALGLKKSKQVSANTSAEDVATDEKNPKVESPGSSVQQSPIGDGEWHQAQRAARTAGWSAMFYLITTDILGPFSVPWALSQMGYGEGITLYTVFGVLAFVAGFYIYQMFLALDSTKYPMKNFGDIAYRTMGPWARHGSNFLQSLQLLFNVGVIIIGNAQGLWQINSNICYIVCAVIWAVCGMLVGQIRTLHRFQWIANFAVWLNVTVMIMTMAVVASSAPDYEAANGQSNVPIDPPAPVHTSGTRPDGSALTDQIVGLMQAVYSYGGAMLYCEFMSEMRRPMDFWKAIVCAECFIYGCYLFFGVFVYSYQGQYTINPANQGMSLRGAQVAGNILSLLSALLAAALYGNIGIKVIYQNCLKEWFGFPDITSKTGKYLWVGIVPIYWALAFILAAAIPNFSALSGLVAALCIMQFTYTFPPILKVAMDVQRDAMRDGEGFDPATGQTIRHDNGWRRWVRGFFAKRWYINILNVIFFLGALVTMVLGVYSAIVSMIDSYKHSKATAFGCHPLL</sequence>
<feature type="transmembrane region" description="Helical" evidence="7">
    <location>
        <begin position="236"/>
        <end position="256"/>
    </location>
</feature>
<feature type="transmembrane region" description="Helical" evidence="7">
    <location>
        <begin position="132"/>
        <end position="151"/>
    </location>
</feature>
<feature type="transmembrane region" description="Helical" evidence="7">
    <location>
        <begin position="473"/>
        <end position="496"/>
    </location>
</feature>
<dbReference type="AlphaFoldDB" id="A0A9P4Q0I5"/>
<name>A0A9P4Q0I5_9PEZI</name>
<evidence type="ECO:0000256" key="2">
    <source>
        <dbReference type="ARBA" id="ARBA00008066"/>
    </source>
</evidence>
<dbReference type="PANTHER" id="PTHR22950:SF461">
    <property type="entry name" value="AMINO ACID TRANSPORTER TRANSMEMBRANE DOMAIN-CONTAINING PROTEIN"/>
    <property type="match status" value="1"/>
</dbReference>
<evidence type="ECO:0000313" key="9">
    <source>
        <dbReference type="EMBL" id="KAF2717235.1"/>
    </source>
</evidence>
<dbReference type="EMBL" id="MU003848">
    <property type="protein sequence ID" value="KAF2717235.1"/>
    <property type="molecule type" value="Genomic_DNA"/>
</dbReference>
<feature type="transmembrane region" description="Helical" evidence="7">
    <location>
        <begin position="356"/>
        <end position="381"/>
    </location>
</feature>
<evidence type="ECO:0000256" key="4">
    <source>
        <dbReference type="ARBA" id="ARBA00022989"/>
    </source>
</evidence>
<gene>
    <name evidence="9" type="ORF">K431DRAFT_288693</name>
</gene>
<dbReference type="Pfam" id="PF01490">
    <property type="entry name" value="Aa_trans"/>
    <property type="match status" value="1"/>
</dbReference>
<evidence type="ECO:0000313" key="10">
    <source>
        <dbReference type="Proteomes" id="UP000799441"/>
    </source>
</evidence>
<dbReference type="GO" id="GO:0015179">
    <property type="term" value="F:L-amino acid transmembrane transporter activity"/>
    <property type="evidence" value="ECO:0007669"/>
    <property type="project" value="TreeGrafter"/>
</dbReference>
<evidence type="ECO:0000256" key="7">
    <source>
        <dbReference type="SAM" id="Phobius"/>
    </source>
</evidence>
<evidence type="ECO:0000256" key="5">
    <source>
        <dbReference type="ARBA" id="ARBA00023136"/>
    </source>
</evidence>
<accession>A0A9P4Q0I5</accession>
<comment type="similarity">
    <text evidence="2">Belongs to the amino acid/polyamine transporter 2 family.</text>
</comment>
<dbReference type="InterPro" id="IPR013057">
    <property type="entry name" value="AA_transpt_TM"/>
</dbReference>
<keyword evidence="10" id="KW-1185">Reference proteome</keyword>
<dbReference type="OrthoDB" id="40134at2759"/>
<feature type="transmembrane region" description="Helical" evidence="7">
    <location>
        <begin position="401"/>
        <end position="427"/>
    </location>
</feature>
<organism evidence="9 10">
    <name type="scientific">Polychaeton citri CBS 116435</name>
    <dbReference type="NCBI Taxonomy" id="1314669"/>
    <lineage>
        <taxon>Eukaryota</taxon>
        <taxon>Fungi</taxon>
        <taxon>Dikarya</taxon>
        <taxon>Ascomycota</taxon>
        <taxon>Pezizomycotina</taxon>
        <taxon>Dothideomycetes</taxon>
        <taxon>Dothideomycetidae</taxon>
        <taxon>Capnodiales</taxon>
        <taxon>Capnodiaceae</taxon>
        <taxon>Polychaeton</taxon>
    </lineage>
</organism>
<feature type="region of interest" description="Disordered" evidence="6">
    <location>
        <begin position="11"/>
        <end position="34"/>
    </location>
</feature>
<evidence type="ECO:0000259" key="8">
    <source>
        <dbReference type="Pfam" id="PF01490"/>
    </source>
</evidence>
<feature type="region of interest" description="Disordered" evidence="6">
    <location>
        <begin position="85"/>
        <end position="116"/>
    </location>
</feature>
<proteinExistence type="inferred from homology"/>